<gene>
    <name evidence="2" type="ORF">G7Y89_g7612</name>
</gene>
<evidence type="ECO:0000313" key="2">
    <source>
        <dbReference type="EMBL" id="KAF4630528.1"/>
    </source>
</evidence>
<keyword evidence="1" id="KW-0732">Signal</keyword>
<sequence>MHVPDFLQLFLAVLVVGLPLPTAEKRSSTISAIGQETDNAAMGDIEKRGSTIAAIGQEADNAAMGGIEKRDFLAEINLDELGSIGNQNEERAMLNTKMNENS</sequence>
<keyword evidence="3" id="KW-1185">Reference proteome</keyword>
<evidence type="ECO:0000313" key="3">
    <source>
        <dbReference type="Proteomes" id="UP000566819"/>
    </source>
</evidence>
<evidence type="ECO:0000256" key="1">
    <source>
        <dbReference type="SAM" id="SignalP"/>
    </source>
</evidence>
<proteinExistence type="predicted"/>
<comment type="caution">
    <text evidence="2">The sequence shown here is derived from an EMBL/GenBank/DDBJ whole genome shotgun (WGS) entry which is preliminary data.</text>
</comment>
<protein>
    <submittedName>
        <fullName evidence="2">Uncharacterized protein</fullName>
    </submittedName>
</protein>
<reference evidence="2 3" key="1">
    <citation type="submission" date="2020-03" db="EMBL/GenBank/DDBJ databases">
        <title>Draft Genome Sequence of Cudoniella acicularis.</title>
        <authorList>
            <person name="Buettner E."/>
            <person name="Kellner H."/>
        </authorList>
    </citation>
    <scope>NUCLEOTIDE SEQUENCE [LARGE SCALE GENOMIC DNA]</scope>
    <source>
        <strain evidence="2 3">DSM 108380</strain>
    </source>
</reference>
<name>A0A8H4RK54_9HELO</name>
<dbReference type="Proteomes" id="UP000566819">
    <property type="component" value="Unassembled WGS sequence"/>
</dbReference>
<accession>A0A8H4RK54</accession>
<dbReference type="AlphaFoldDB" id="A0A8H4RK54"/>
<organism evidence="2 3">
    <name type="scientific">Cudoniella acicularis</name>
    <dbReference type="NCBI Taxonomy" id="354080"/>
    <lineage>
        <taxon>Eukaryota</taxon>
        <taxon>Fungi</taxon>
        <taxon>Dikarya</taxon>
        <taxon>Ascomycota</taxon>
        <taxon>Pezizomycotina</taxon>
        <taxon>Leotiomycetes</taxon>
        <taxon>Helotiales</taxon>
        <taxon>Tricladiaceae</taxon>
        <taxon>Cudoniella</taxon>
    </lineage>
</organism>
<dbReference type="EMBL" id="JAAMPI010000541">
    <property type="protein sequence ID" value="KAF4630528.1"/>
    <property type="molecule type" value="Genomic_DNA"/>
</dbReference>
<feature type="signal peptide" evidence="1">
    <location>
        <begin position="1"/>
        <end position="17"/>
    </location>
</feature>
<feature type="chain" id="PRO_5034905102" evidence="1">
    <location>
        <begin position="18"/>
        <end position="102"/>
    </location>
</feature>